<dbReference type="Gene3D" id="3.40.630.30">
    <property type="match status" value="1"/>
</dbReference>
<dbReference type="Proteomes" id="UP000295334">
    <property type="component" value="Unassembled WGS sequence"/>
</dbReference>
<sequence length="196" mass="22979">MIPIDLSRLQGRHVRLELLEEHHVPELRALARNPRIWEYTKTLLVNDSYDEQFDKYIATAFDPRNTGMQVSFVMRDAQTGNIMGMTRYYRIEPSMKRLAIGYTWYVPEYWGHVHNKECKLLLLQYAFETLGYQRVEFEVAHQNERSQKAVKKIGGIQEAVLRKHGLHADGSIRHTVVFSIIDDEWPETKGKLLSMC</sequence>
<protein>
    <submittedName>
        <fullName evidence="2">N-acetyltransferase</fullName>
    </submittedName>
</protein>
<dbReference type="PANTHER" id="PTHR43610:SF1">
    <property type="entry name" value="N-ACETYLTRANSFERASE DOMAIN-CONTAINING PROTEIN"/>
    <property type="match status" value="1"/>
</dbReference>
<dbReference type="PROSITE" id="PS51186">
    <property type="entry name" value="GNAT"/>
    <property type="match status" value="1"/>
</dbReference>
<name>A0A4R1BMT2_9BACT</name>
<dbReference type="PANTHER" id="PTHR43610">
    <property type="entry name" value="BLL6696 PROTEIN"/>
    <property type="match status" value="1"/>
</dbReference>
<dbReference type="OrthoDB" id="9795199at2"/>
<comment type="caution">
    <text evidence="2">The sequence shown here is derived from an EMBL/GenBank/DDBJ whole genome shotgun (WGS) entry which is preliminary data.</text>
</comment>
<gene>
    <name evidence="2" type="ORF">EPD60_03060</name>
</gene>
<keyword evidence="2" id="KW-0808">Transferase</keyword>
<dbReference type="EMBL" id="SJZI01000003">
    <property type="protein sequence ID" value="TCJ18754.1"/>
    <property type="molecule type" value="Genomic_DNA"/>
</dbReference>
<feature type="domain" description="N-acetyltransferase" evidence="1">
    <location>
        <begin position="14"/>
        <end position="177"/>
    </location>
</feature>
<dbReference type="Pfam" id="PF13302">
    <property type="entry name" value="Acetyltransf_3"/>
    <property type="match status" value="1"/>
</dbReference>
<proteinExistence type="predicted"/>
<dbReference type="InterPro" id="IPR016181">
    <property type="entry name" value="Acyl_CoA_acyltransferase"/>
</dbReference>
<dbReference type="GO" id="GO:0016747">
    <property type="term" value="F:acyltransferase activity, transferring groups other than amino-acyl groups"/>
    <property type="evidence" value="ECO:0007669"/>
    <property type="project" value="InterPro"/>
</dbReference>
<dbReference type="SUPFAM" id="SSF55729">
    <property type="entry name" value="Acyl-CoA N-acyltransferases (Nat)"/>
    <property type="match status" value="1"/>
</dbReference>
<accession>A0A4R1BMT2</accession>
<reference evidence="2 3" key="1">
    <citation type="submission" date="2019-03" db="EMBL/GenBank/DDBJ databases">
        <authorList>
            <person name="Kim M.K.M."/>
        </authorList>
    </citation>
    <scope>NUCLEOTIDE SEQUENCE [LARGE SCALE GENOMIC DNA]</scope>
    <source>
        <strain evidence="2 3">17J68-12</strain>
    </source>
</reference>
<evidence type="ECO:0000313" key="3">
    <source>
        <dbReference type="Proteomes" id="UP000295334"/>
    </source>
</evidence>
<keyword evidence="3" id="KW-1185">Reference proteome</keyword>
<evidence type="ECO:0000313" key="2">
    <source>
        <dbReference type="EMBL" id="TCJ18754.1"/>
    </source>
</evidence>
<evidence type="ECO:0000259" key="1">
    <source>
        <dbReference type="PROSITE" id="PS51186"/>
    </source>
</evidence>
<dbReference type="RefSeq" id="WP_131446729.1">
    <property type="nucleotide sequence ID" value="NZ_SJZI01000003.1"/>
</dbReference>
<dbReference type="InterPro" id="IPR000182">
    <property type="entry name" value="GNAT_dom"/>
</dbReference>
<organism evidence="2 3">
    <name type="scientific">Flaviaesturariibacter flavus</name>
    <dbReference type="NCBI Taxonomy" id="2502780"/>
    <lineage>
        <taxon>Bacteria</taxon>
        <taxon>Pseudomonadati</taxon>
        <taxon>Bacteroidota</taxon>
        <taxon>Chitinophagia</taxon>
        <taxon>Chitinophagales</taxon>
        <taxon>Chitinophagaceae</taxon>
        <taxon>Flaviaestuariibacter</taxon>
    </lineage>
</organism>
<dbReference type="AlphaFoldDB" id="A0A4R1BMT2"/>